<dbReference type="GO" id="GO:0003677">
    <property type="term" value="F:DNA binding"/>
    <property type="evidence" value="ECO:0007669"/>
    <property type="project" value="InterPro"/>
</dbReference>
<sequence length="776" mass="79369">MSAPSPGPLAALLRRLRERAALSQEELAARAGLTGKAIGALERGERRRPHPHTLRALGDALGLDDADRADLAAAARPDAADPAPPPGPPVPAVPLVGRDAELPEVTALLRSGTTRLLTLTGPGGVGKTTLALAAARALAPGFPGGVAVVELAPVREARSVLPELARVLGGRQPAGPAADAVAARLGDRRCLVVLDNVEHVLDAAPEVAALLARCPGLTVLATSRAALRVRAEREYPLGPLPVPARADAGTVAASPAARLFLDRAAAAGRPLSLDDGTAADVAAICRRLDGLPLALELAAAHARYLPPSALLGRLDDALGRSRSRDLPERQRTMAAALDWSHDLLTAGEQALLRRLSVLAGGFDLDLARAVSGGEDAVVALEGLVEQSLVVAEGGPHARYRLLEPVRQYAAARLAASGEADAVADRAVAAVLALAEGARTGLPGAEQGAWLDRLEREHGTLGVALGRLTAAGRAADVAALMEATWLYWAVRGNAAEGLRWLGRVSPDGLAPDDVSRLLLATAALRYAAGDVPGTREAAAAAARTAGAPDLRSLALVLTGSAAVFTGDLDAAAAELDEALRLAEASGQAWARAHAVTARGQLLLRAGELGGGTAELARAEGLARELGSPFTLATVLNVQASLAWLAGDGDGALARWTEAAVLAAEVRTTWTLAYTLPGLAAVAAARGRPELAARLFAAGSATAEAAAVAVAFPPDVELAAQVLPEVRAALGAEAFGRAWDAGRLLRPEDVPALVRELGPGTRPGGRPGAQRVPRTRLT</sequence>
<evidence type="ECO:0000256" key="1">
    <source>
        <dbReference type="SAM" id="MobiDB-lite"/>
    </source>
</evidence>
<gene>
    <name evidence="3" type="ORF">SAMN05444351_2048</name>
</gene>
<dbReference type="InterPro" id="IPR003593">
    <property type="entry name" value="AAA+_ATPase"/>
</dbReference>
<dbReference type="CDD" id="cd00093">
    <property type="entry name" value="HTH_XRE"/>
    <property type="match status" value="1"/>
</dbReference>
<dbReference type="InterPro" id="IPR001387">
    <property type="entry name" value="Cro/C1-type_HTH"/>
</dbReference>
<dbReference type="Gene3D" id="3.40.50.300">
    <property type="entry name" value="P-loop containing nucleotide triphosphate hydrolases"/>
    <property type="match status" value="1"/>
</dbReference>
<dbReference type="InterPro" id="IPR010982">
    <property type="entry name" value="Lambda_DNA-bd_dom_sf"/>
</dbReference>
<dbReference type="SUPFAM" id="SSF52540">
    <property type="entry name" value="P-loop containing nucleoside triphosphate hydrolases"/>
    <property type="match status" value="1"/>
</dbReference>
<dbReference type="Gene3D" id="1.10.260.40">
    <property type="entry name" value="lambda repressor-like DNA-binding domains"/>
    <property type="match status" value="1"/>
</dbReference>
<feature type="domain" description="HTH cro/C1-type" evidence="2">
    <location>
        <begin position="13"/>
        <end position="68"/>
    </location>
</feature>
<dbReference type="InterPro" id="IPR049945">
    <property type="entry name" value="AAA_22"/>
</dbReference>
<dbReference type="InterPro" id="IPR027417">
    <property type="entry name" value="P-loop_NTPase"/>
</dbReference>
<dbReference type="EMBL" id="FQVX01000002">
    <property type="protein sequence ID" value="SHG27011.1"/>
    <property type="molecule type" value="Genomic_DNA"/>
</dbReference>
<dbReference type="RefSeq" id="WP_073420047.1">
    <property type="nucleotide sequence ID" value="NZ_FQVX01000002.1"/>
</dbReference>
<evidence type="ECO:0000313" key="4">
    <source>
        <dbReference type="Proteomes" id="UP000184471"/>
    </source>
</evidence>
<proteinExistence type="predicted"/>
<dbReference type="SMART" id="SM00382">
    <property type="entry name" value="AAA"/>
    <property type="match status" value="1"/>
</dbReference>
<evidence type="ECO:0000259" key="2">
    <source>
        <dbReference type="PROSITE" id="PS50943"/>
    </source>
</evidence>
<accession>A0A1M5IFH1</accession>
<dbReference type="SMART" id="SM00530">
    <property type="entry name" value="HTH_XRE"/>
    <property type="match status" value="1"/>
</dbReference>
<dbReference type="GO" id="GO:0016887">
    <property type="term" value="F:ATP hydrolysis activity"/>
    <property type="evidence" value="ECO:0007669"/>
    <property type="project" value="InterPro"/>
</dbReference>
<protein>
    <submittedName>
        <fullName evidence="3">Predicted ATPase</fullName>
    </submittedName>
</protein>
<dbReference type="PANTHER" id="PTHR47691:SF3">
    <property type="entry name" value="HTH-TYPE TRANSCRIPTIONAL REGULATOR RV0890C-RELATED"/>
    <property type="match status" value="1"/>
</dbReference>
<dbReference type="InterPro" id="IPR058852">
    <property type="entry name" value="HTH_77"/>
</dbReference>
<keyword evidence="4" id="KW-1185">Reference proteome</keyword>
<feature type="region of interest" description="Disordered" evidence="1">
    <location>
        <begin position="753"/>
        <end position="776"/>
    </location>
</feature>
<dbReference type="Gene3D" id="1.25.40.10">
    <property type="entry name" value="Tetratricopeptide repeat domain"/>
    <property type="match status" value="1"/>
</dbReference>
<dbReference type="PANTHER" id="PTHR47691">
    <property type="entry name" value="REGULATOR-RELATED"/>
    <property type="match status" value="1"/>
</dbReference>
<dbReference type="Pfam" id="PF25872">
    <property type="entry name" value="HTH_77"/>
    <property type="match status" value="1"/>
</dbReference>
<dbReference type="SUPFAM" id="SSF47413">
    <property type="entry name" value="lambda repressor-like DNA-binding domains"/>
    <property type="match status" value="1"/>
</dbReference>
<dbReference type="Pfam" id="PF13401">
    <property type="entry name" value="AAA_22"/>
    <property type="match status" value="1"/>
</dbReference>
<dbReference type="AlphaFoldDB" id="A0A1M5IFH1"/>
<dbReference type="InterPro" id="IPR011990">
    <property type="entry name" value="TPR-like_helical_dom_sf"/>
</dbReference>
<dbReference type="SUPFAM" id="SSF48452">
    <property type="entry name" value="TPR-like"/>
    <property type="match status" value="1"/>
</dbReference>
<name>A0A1M5IFH1_9ACTN</name>
<reference evidence="3 4" key="1">
    <citation type="submission" date="2016-11" db="EMBL/GenBank/DDBJ databases">
        <authorList>
            <person name="Jaros S."/>
            <person name="Januszkiewicz K."/>
            <person name="Wedrychowicz H."/>
        </authorList>
    </citation>
    <scope>NUCLEOTIDE SEQUENCE [LARGE SCALE GENOMIC DNA]</scope>
    <source>
        <strain evidence="3 4">DSM 45408</strain>
    </source>
</reference>
<dbReference type="STRING" id="1070870.SAMN05444351_2048"/>
<organism evidence="3 4">
    <name type="scientific">Geodermatophilus nigrescens</name>
    <dbReference type="NCBI Taxonomy" id="1070870"/>
    <lineage>
        <taxon>Bacteria</taxon>
        <taxon>Bacillati</taxon>
        <taxon>Actinomycetota</taxon>
        <taxon>Actinomycetes</taxon>
        <taxon>Geodermatophilales</taxon>
        <taxon>Geodermatophilaceae</taxon>
        <taxon>Geodermatophilus</taxon>
    </lineage>
</organism>
<dbReference type="Pfam" id="PF13560">
    <property type="entry name" value="HTH_31"/>
    <property type="match status" value="1"/>
</dbReference>
<dbReference type="Proteomes" id="UP000184471">
    <property type="component" value="Unassembled WGS sequence"/>
</dbReference>
<evidence type="ECO:0000313" key="3">
    <source>
        <dbReference type="EMBL" id="SHG27011.1"/>
    </source>
</evidence>
<dbReference type="PROSITE" id="PS50943">
    <property type="entry name" value="HTH_CROC1"/>
    <property type="match status" value="1"/>
</dbReference>
<dbReference type="PRINTS" id="PR00364">
    <property type="entry name" value="DISEASERSIST"/>
</dbReference>